<reference evidence="1" key="3">
    <citation type="submission" date="2025-08" db="UniProtKB">
        <authorList>
            <consortium name="Ensembl"/>
        </authorList>
    </citation>
    <scope>IDENTIFICATION</scope>
    <source>
        <strain evidence="1">HNI</strain>
    </source>
</reference>
<dbReference type="Proteomes" id="UP000265180">
    <property type="component" value="Chromosome 13"/>
</dbReference>
<dbReference type="AlphaFoldDB" id="A0A3P9KJ97"/>
<reference evidence="1" key="4">
    <citation type="submission" date="2025-09" db="UniProtKB">
        <authorList>
            <consortium name="Ensembl"/>
        </authorList>
    </citation>
    <scope>IDENTIFICATION</scope>
    <source>
        <strain evidence="1">HNI</strain>
    </source>
</reference>
<evidence type="ECO:0000313" key="2">
    <source>
        <dbReference type="Proteomes" id="UP000265180"/>
    </source>
</evidence>
<reference evidence="1 2" key="2">
    <citation type="submission" date="2017-04" db="EMBL/GenBank/DDBJ databases">
        <title>CpG methylation of centromeres and impact of large insertions on vertebrate speciation.</title>
        <authorList>
            <person name="Ichikawa K."/>
            <person name="Yoshimura J."/>
            <person name="Morishita S."/>
        </authorList>
    </citation>
    <scope>NUCLEOTIDE SEQUENCE</scope>
    <source>
        <strain evidence="1 2">HNI</strain>
    </source>
</reference>
<dbReference type="Ensembl" id="ENSORLT00020001169.1">
    <property type="protein sequence ID" value="ENSORLP00020008444.1"/>
    <property type="gene ID" value="ENSORLG00020009343.1"/>
</dbReference>
<name>A0A3P9KJ97_ORYLA</name>
<accession>A0A3P9KJ97</accession>
<organism evidence="1 2">
    <name type="scientific">Oryzias latipes</name>
    <name type="common">Japanese rice fish</name>
    <name type="synonym">Japanese killifish</name>
    <dbReference type="NCBI Taxonomy" id="8090"/>
    <lineage>
        <taxon>Eukaryota</taxon>
        <taxon>Metazoa</taxon>
        <taxon>Chordata</taxon>
        <taxon>Craniata</taxon>
        <taxon>Vertebrata</taxon>
        <taxon>Euteleostomi</taxon>
        <taxon>Actinopterygii</taxon>
        <taxon>Neopterygii</taxon>
        <taxon>Teleostei</taxon>
        <taxon>Neoteleostei</taxon>
        <taxon>Acanthomorphata</taxon>
        <taxon>Ovalentaria</taxon>
        <taxon>Atherinomorphae</taxon>
        <taxon>Beloniformes</taxon>
        <taxon>Adrianichthyidae</taxon>
        <taxon>Oryziinae</taxon>
        <taxon>Oryzias</taxon>
    </lineage>
</organism>
<evidence type="ECO:0000313" key="1">
    <source>
        <dbReference type="Ensembl" id="ENSORLP00020008444.1"/>
    </source>
</evidence>
<protein>
    <submittedName>
        <fullName evidence="1">Uncharacterized protein</fullName>
    </submittedName>
</protein>
<sequence length="125" mass="14414">MKFPPPHTHTSGAFLNDLRTPAMVMLPHSTSFITQKHTRSNHPRLVFFISVLLLFNITSWEEKSHHSFEELVHELDGERHHVHLEKENNPCYKRKTPLFKKAPQGISSPQNAPSQRCLPQEVALC</sequence>
<reference key="1">
    <citation type="journal article" date="2007" name="Nature">
        <title>The medaka draft genome and insights into vertebrate genome evolution.</title>
        <authorList>
            <person name="Kasahara M."/>
            <person name="Naruse K."/>
            <person name="Sasaki S."/>
            <person name="Nakatani Y."/>
            <person name="Qu W."/>
            <person name="Ahsan B."/>
            <person name="Yamada T."/>
            <person name="Nagayasu Y."/>
            <person name="Doi K."/>
            <person name="Kasai Y."/>
            <person name="Jindo T."/>
            <person name="Kobayashi D."/>
            <person name="Shimada A."/>
            <person name="Toyoda A."/>
            <person name="Kuroki Y."/>
            <person name="Fujiyama A."/>
            <person name="Sasaki T."/>
            <person name="Shimizu A."/>
            <person name="Asakawa S."/>
            <person name="Shimizu N."/>
            <person name="Hashimoto S."/>
            <person name="Yang J."/>
            <person name="Lee Y."/>
            <person name="Matsushima K."/>
            <person name="Sugano S."/>
            <person name="Sakaizumi M."/>
            <person name="Narita T."/>
            <person name="Ohishi K."/>
            <person name="Haga S."/>
            <person name="Ohta F."/>
            <person name="Nomoto H."/>
            <person name="Nogata K."/>
            <person name="Morishita T."/>
            <person name="Endo T."/>
            <person name="Shin-I T."/>
            <person name="Takeda H."/>
            <person name="Morishita S."/>
            <person name="Kohara Y."/>
        </authorList>
    </citation>
    <scope>NUCLEOTIDE SEQUENCE [LARGE SCALE GENOMIC DNA]</scope>
    <source>
        <strain>Hd-rR</strain>
    </source>
</reference>
<proteinExistence type="predicted"/>